<name>A0A395M2B3_9BACT</name>
<evidence type="ECO:0000256" key="1">
    <source>
        <dbReference type="SAM" id="SignalP"/>
    </source>
</evidence>
<feature type="signal peptide" evidence="1">
    <location>
        <begin position="1"/>
        <end position="28"/>
    </location>
</feature>
<evidence type="ECO:0000313" key="2">
    <source>
        <dbReference type="EMBL" id="RFM24935.1"/>
    </source>
</evidence>
<reference evidence="2 3" key="1">
    <citation type="journal article" date="2011" name="ISME J.">
        <title>Community ecology of hot spring cyanobacterial mats: predominant populations and their functional potential.</title>
        <authorList>
            <person name="Klatt C.G."/>
            <person name="Wood J.M."/>
            <person name="Rusch D.B."/>
            <person name="Bateson M.M."/>
            <person name="Hamamura N."/>
            <person name="Heidelberg J.F."/>
            <person name="Grossman A.R."/>
            <person name="Bhaya D."/>
            <person name="Cohan F.M."/>
            <person name="Kuhl M."/>
            <person name="Bryant D.A."/>
            <person name="Ward D.M."/>
        </authorList>
    </citation>
    <scope>NUCLEOTIDE SEQUENCE [LARGE SCALE GENOMIC DNA]</scope>
    <source>
        <strain evidence="2">OS</strain>
    </source>
</reference>
<accession>A0A395M2B3</accession>
<feature type="chain" id="PRO_5017284894" description="G8 domain-containing protein" evidence="1">
    <location>
        <begin position="29"/>
        <end position="245"/>
    </location>
</feature>
<evidence type="ECO:0008006" key="4">
    <source>
        <dbReference type="Google" id="ProtNLM"/>
    </source>
</evidence>
<dbReference type="AlphaFoldDB" id="A0A395M2B3"/>
<keyword evidence="1" id="KW-0732">Signal</keyword>
<sequence length="245" mass="26489">MMKFYLSGRTMRIWLKAFMALGVWTALASSFFTQEASGQMTRTWALTTGGDWNVASNWVGNQVPINGDDVVFNNVDGTIMNIPAGTFVRDFIKTGTGTVTIENDIQIQRNLSVGAGGGFISTATVTLNGTGPQNVGGAGTTQFNNLTVNNAGTFVTTLFPTAFTVNNITNIVGNITVTGTMEVQLGVVSFCSDNNVTREHTIGRLSLGSASSTIIQVPSYSYSQHCHRDKQCHQFQLQSDGYRRF</sequence>
<dbReference type="EMBL" id="PHFL01000014">
    <property type="protein sequence ID" value="RFM24935.1"/>
    <property type="molecule type" value="Genomic_DNA"/>
</dbReference>
<organism evidence="2 3">
    <name type="scientific">Candidatus Thermochlorobacter aerophilus</name>
    <dbReference type="NCBI Taxonomy" id="1868324"/>
    <lineage>
        <taxon>Bacteria</taxon>
        <taxon>Pseudomonadati</taxon>
        <taxon>Chlorobiota</taxon>
        <taxon>Chlorobiia</taxon>
        <taxon>Chlorobiales</taxon>
        <taxon>Candidatus Thermochlorobacteriaceae</taxon>
        <taxon>Candidatus Thermochlorobacter</taxon>
    </lineage>
</organism>
<proteinExistence type="predicted"/>
<dbReference type="Proteomes" id="UP000266389">
    <property type="component" value="Unassembled WGS sequence"/>
</dbReference>
<evidence type="ECO:0000313" key="3">
    <source>
        <dbReference type="Proteomes" id="UP000266389"/>
    </source>
</evidence>
<comment type="caution">
    <text evidence="2">The sequence shown here is derived from an EMBL/GenBank/DDBJ whole genome shotgun (WGS) entry which is preliminary data.</text>
</comment>
<gene>
    <name evidence="2" type="ORF">D0433_03270</name>
</gene>
<protein>
    <recommendedName>
        <fullName evidence="4">G8 domain-containing protein</fullName>
    </recommendedName>
</protein>